<dbReference type="CDD" id="cd17765">
    <property type="entry name" value="PNP_ThPNP_like"/>
    <property type="match status" value="1"/>
</dbReference>
<evidence type="ECO:0000259" key="7">
    <source>
        <dbReference type="Pfam" id="PF01048"/>
    </source>
</evidence>
<dbReference type="PROSITE" id="PS01232">
    <property type="entry name" value="PNP_UDP_1"/>
    <property type="match status" value="1"/>
</dbReference>
<gene>
    <name evidence="8" type="ordered locus">Marky_0922</name>
</gene>
<dbReference type="STRING" id="869210.Marky_0922"/>
<dbReference type="Pfam" id="PF01048">
    <property type="entry name" value="PNP_UDP_1"/>
    <property type="match status" value="1"/>
</dbReference>
<dbReference type="InterPro" id="IPR035994">
    <property type="entry name" value="Nucleoside_phosphorylase_sf"/>
</dbReference>
<dbReference type="GO" id="GO:0005829">
    <property type="term" value="C:cytosol"/>
    <property type="evidence" value="ECO:0007669"/>
    <property type="project" value="TreeGrafter"/>
</dbReference>
<proteinExistence type="inferred from homology"/>
<dbReference type="InterPro" id="IPR000845">
    <property type="entry name" value="Nucleoside_phosphorylase_d"/>
</dbReference>
<dbReference type="EC" id="2.4.2.3" evidence="2"/>
<evidence type="ECO:0000256" key="4">
    <source>
        <dbReference type="ARBA" id="ARBA00022676"/>
    </source>
</evidence>
<feature type="domain" description="Nucleoside phosphorylase" evidence="7">
    <location>
        <begin position="16"/>
        <end position="220"/>
    </location>
</feature>
<keyword evidence="5 8" id="KW-0808">Transferase</keyword>
<comment type="catalytic activity">
    <reaction evidence="6">
        <text>uridine + phosphate = alpha-D-ribose 1-phosphate + uracil</text>
        <dbReference type="Rhea" id="RHEA:24388"/>
        <dbReference type="ChEBI" id="CHEBI:16704"/>
        <dbReference type="ChEBI" id="CHEBI:17568"/>
        <dbReference type="ChEBI" id="CHEBI:43474"/>
        <dbReference type="ChEBI" id="CHEBI:57720"/>
        <dbReference type="EC" id="2.4.2.3"/>
    </reaction>
</comment>
<dbReference type="HOGENOM" id="CLU_068457_2_0_0"/>
<evidence type="ECO:0000313" key="8">
    <source>
        <dbReference type="EMBL" id="AEB11668.1"/>
    </source>
</evidence>
<evidence type="ECO:0000256" key="5">
    <source>
        <dbReference type="ARBA" id="ARBA00022679"/>
    </source>
</evidence>
<evidence type="ECO:0000256" key="3">
    <source>
        <dbReference type="ARBA" id="ARBA00021980"/>
    </source>
</evidence>
<dbReference type="PANTHER" id="PTHR43691">
    <property type="entry name" value="URIDINE PHOSPHORYLASE"/>
    <property type="match status" value="1"/>
</dbReference>
<evidence type="ECO:0000313" key="9">
    <source>
        <dbReference type="Proteomes" id="UP000007030"/>
    </source>
</evidence>
<protein>
    <recommendedName>
        <fullName evidence="3">Uridine phosphorylase</fullName>
        <ecNumber evidence="2">2.4.2.3</ecNumber>
    </recommendedName>
</protein>
<dbReference type="Proteomes" id="UP000007030">
    <property type="component" value="Chromosome"/>
</dbReference>
<name>F2NQE1_MARHT</name>
<evidence type="ECO:0000256" key="2">
    <source>
        <dbReference type="ARBA" id="ARBA00011888"/>
    </source>
</evidence>
<organism evidence="8 9">
    <name type="scientific">Marinithermus hydrothermalis (strain DSM 14884 / JCM 11576 / T1)</name>
    <dbReference type="NCBI Taxonomy" id="869210"/>
    <lineage>
        <taxon>Bacteria</taxon>
        <taxon>Thermotogati</taxon>
        <taxon>Deinococcota</taxon>
        <taxon>Deinococci</taxon>
        <taxon>Thermales</taxon>
        <taxon>Thermaceae</taxon>
        <taxon>Marinithermus</taxon>
    </lineage>
</organism>
<dbReference type="GO" id="GO:0004850">
    <property type="term" value="F:uridine phosphorylase activity"/>
    <property type="evidence" value="ECO:0007669"/>
    <property type="project" value="UniProtKB-EC"/>
</dbReference>
<keyword evidence="9" id="KW-1185">Reference proteome</keyword>
<dbReference type="Gene3D" id="3.40.50.1580">
    <property type="entry name" value="Nucleoside phosphorylase domain"/>
    <property type="match status" value="1"/>
</dbReference>
<reference evidence="8 9" key="1">
    <citation type="journal article" date="2012" name="Stand. Genomic Sci.">
        <title>Complete genome sequence of the aerobic, heterotroph Marinithermus hydrothermalis type strain (T1(T)) from a deep-sea hydrothermal vent chimney.</title>
        <authorList>
            <person name="Copeland A."/>
            <person name="Gu W."/>
            <person name="Yasawong M."/>
            <person name="Lapidus A."/>
            <person name="Lucas S."/>
            <person name="Deshpande S."/>
            <person name="Pagani I."/>
            <person name="Tapia R."/>
            <person name="Cheng J.F."/>
            <person name="Goodwin L.A."/>
            <person name="Pitluck S."/>
            <person name="Liolios K."/>
            <person name="Ivanova N."/>
            <person name="Mavromatis K."/>
            <person name="Mikhailova N."/>
            <person name="Pati A."/>
            <person name="Chen A."/>
            <person name="Palaniappan K."/>
            <person name="Land M."/>
            <person name="Pan C."/>
            <person name="Brambilla E.M."/>
            <person name="Rohde M."/>
            <person name="Tindall B.J."/>
            <person name="Sikorski J."/>
            <person name="Goker M."/>
            <person name="Detter J.C."/>
            <person name="Bristow J."/>
            <person name="Eisen J.A."/>
            <person name="Markowitz V."/>
            <person name="Hugenholtz P."/>
            <person name="Kyrpides N.C."/>
            <person name="Klenk H.P."/>
            <person name="Woyke T."/>
        </authorList>
    </citation>
    <scope>NUCLEOTIDE SEQUENCE [LARGE SCALE GENOMIC DNA]</scope>
    <source>
        <strain evidence="9">DSM 14884 / JCM 11576 / T1</strain>
    </source>
</reference>
<dbReference type="RefSeq" id="WP_013703718.1">
    <property type="nucleotide sequence ID" value="NC_015387.1"/>
</dbReference>
<dbReference type="GO" id="GO:0009164">
    <property type="term" value="P:nucleoside catabolic process"/>
    <property type="evidence" value="ECO:0007669"/>
    <property type="project" value="UniProtKB-ARBA"/>
</dbReference>
<dbReference type="InterPro" id="IPR018016">
    <property type="entry name" value="Nucleoside_phosphorylase_CS"/>
</dbReference>
<dbReference type="OrthoDB" id="9782889at2"/>
<dbReference type="PANTHER" id="PTHR43691:SF11">
    <property type="entry name" value="FI09636P-RELATED"/>
    <property type="match status" value="1"/>
</dbReference>
<evidence type="ECO:0000256" key="6">
    <source>
        <dbReference type="ARBA" id="ARBA00048447"/>
    </source>
</evidence>
<comment type="similarity">
    <text evidence="1">Belongs to the PNP/UDP phosphorylase family.</text>
</comment>
<dbReference type="EMBL" id="CP002630">
    <property type="protein sequence ID" value="AEB11668.1"/>
    <property type="molecule type" value="Genomic_DNA"/>
</dbReference>
<evidence type="ECO:0000256" key="1">
    <source>
        <dbReference type="ARBA" id="ARBA00010456"/>
    </source>
</evidence>
<dbReference type="KEGG" id="mhd:Marky_0922"/>
<sequence length="239" mass="25821">MSPLHVRANPSDIAPFVLLPGDPGRAEYIAQNFLENPRPYNTYRSLLGFTGTYKGVPVSVQTTGMGCPSTAIVAEELVQLGAKVLVRVGTCGAVDERLAAGDLVIVQGAVPLDGTTRQYLEGRPYAPVPSYEVLEALVDAARTAKVPHHVGLIATEDAFYATTPEEARAWSRFGVMAFEMEAATLFLIGQMRGVRTGTLLVVSNQIGDSEFVAQEILQRGVDRMVRTALEAFVRLKEVV</sequence>
<dbReference type="eggNOG" id="COG0813">
    <property type="taxonomic scope" value="Bacteria"/>
</dbReference>
<accession>F2NQE1</accession>
<dbReference type="AlphaFoldDB" id="F2NQE1"/>
<dbReference type="SUPFAM" id="SSF53167">
    <property type="entry name" value="Purine and uridine phosphorylases"/>
    <property type="match status" value="1"/>
</dbReference>
<keyword evidence="4 8" id="KW-0328">Glycosyltransferase</keyword>